<gene>
    <name evidence="5" type="ORF">MAR_026034</name>
</gene>
<dbReference type="EMBL" id="CP111019">
    <property type="protein sequence ID" value="WAR11854.1"/>
    <property type="molecule type" value="Genomic_DNA"/>
</dbReference>
<dbReference type="PANTHER" id="PTHR24198:SF165">
    <property type="entry name" value="ANKYRIN REPEAT-CONTAINING PROTEIN-RELATED"/>
    <property type="match status" value="1"/>
</dbReference>
<dbReference type="InterPro" id="IPR002110">
    <property type="entry name" value="Ankyrin_rpt"/>
</dbReference>
<dbReference type="Proteomes" id="UP001164746">
    <property type="component" value="Chromosome 8"/>
</dbReference>
<keyword evidence="6" id="KW-1185">Reference proteome</keyword>
<dbReference type="InterPro" id="IPR036770">
    <property type="entry name" value="Ankyrin_rpt-contain_sf"/>
</dbReference>
<accession>A0ABY7ETY4</accession>
<proteinExistence type="predicted"/>
<feature type="transmembrane region" description="Helical" evidence="3">
    <location>
        <begin position="148"/>
        <end position="167"/>
    </location>
</feature>
<dbReference type="Gene3D" id="3.40.50.300">
    <property type="entry name" value="P-loop containing nucleotide triphosphate hydrolases"/>
    <property type="match status" value="1"/>
</dbReference>
<dbReference type="InterPro" id="IPR027417">
    <property type="entry name" value="P-loop_NTPase"/>
</dbReference>
<organism evidence="5 6">
    <name type="scientific">Mya arenaria</name>
    <name type="common">Soft-shell clam</name>
    <dbReference type="NCBI Taxonomy" id="6604"/>
    <lineage>
        <taxon>Eukaryota</taxon>
        <taxon>Metazoa</taxon>
        <taxon>Spiralia</taxon>
        <taxon>Lophotrochozoa</taxon>
        <taxon>Mollusca</taxon>
        <taxon>Bivalvia</taxon>
        <taxon>Autobranchia</taxon>
        <taxon>Heteroconchia</taxon>
        <taxon>Euheterodonta</taxon>
        <taxon>Imparidentia</taxon>
        <taxon>Neoheterodontei</taxon>
        <taxon>Myida</taxon>
        <taxon>Myoidea</taxon>
        <taxon>Myidae</taxon>
        <taxon>Mya</taxon>
    </lineage>
</organism>
<sequence>MANDKMVHHLWVVETSVDRVSYQSKGVDMTQASIMGMAKTSHEPTRILRLADNLRKSRNKLAHTTSLDNHDKQTVIQHADVVNFLHNPLEIQNIITDLENGDLFKFENDLNEIMNNTQEVKERLRTIDTKLNMVHADQTKAFRTISNITWGLIAAFIIGFVALLVSIKPDLHMIFGRPHIKQTMEKTGCLREYSALFPTSPLLVDYFKHHGPLVGRVWLFQLLEEELNNTKKNGILLEADMGYGKSAIAAHITCAKEGDQGIELRKRLIAFHVCKFDVKKTHDAGVFIQRLVLMISNNIPEFNDTMNEECLHSFITGQCDSDPFGCIDKCIIFPLERTNISDDRKEYSLIIIDALDECYETFLFEKSNIIFNLIERRANLLPRWIKLLVTSKRLSRNERLEDNLDRIFFHNLEARNLNDLDLYFNQSHVSREKKLTFFQLAVNADPTKTNQISDLNRYYRDQFDRWYDHGFYLSKSILEALLTTYLKKTPKNIREVISFTAVSNVPILSFERELSIIQQFTDIVNGEIEFKHFSLFKWLLEKCPREYRISLSNGHDANAQYILYKLNTSNFTFDVTDLLLHVHYSNEGSGIQEQFMNIPKNVISTMEEKFLEGPVVRIVKGGKMKEIPEILFHHFPGGNHFSAENISVGFIAAENGYTYSLKQLVNHGADIHFRMPSFFNMLTMHDAVEIATNFKHWNYGLLDIAAQHGHSETVGLILQDDLFSTYKLHERNGLNLSPWHLACKFNRIEVVKVFLQFNSSAVDWKCLYFAAENGYFELVKFLLEAGVYDKCVLCTNELYWIPNDTVRVQGNKVPENNSMYVLFDDWSELACESAIHAAIRHNHLNVVRELLKNSKHSTLHCLDRGGRPALIAALQSNRTEMVTLFLKMSNAHRIKVLCQKLHRIELVKLNNMKCKAGHGIKHAISPMSMVSQNIFVHTDLDFNRRDEDEYPLCSL</sequence>
<keyword evidence="2" id="KW-0040">ANK repeat</keyword>
<dbReference type="PANTHER" id="PTHR24198">
    <property type="entry name" value="ANKYRIN REPEAT AND PROTEIN KINASE DOMAIN-CONTAINING PROTEIN"/>
    <property type="match status" value="1"/>
</dbReference>
<protein>
    <recommendedName>
        <fullName evidence="4">Nephrocystin 3-like N-terminal domain-containing protein</fullName>
    </recommendedName>
</protein>
<evidence type="ECO:0000313" key="5">
    <source>
        <dbReference type="EMBL" id="WAR11854.1"/>
    </source>
</evidence>
<evidence type="ECO:0000259" key="4">
    <source>
        <dbReference type="Pfam" id="PF24883"/>
    </source>
</evidence>
<dbReference type="SUPFAM" id="SSF48403">
    <property type="entry name" value="Ankyrin repeat"/>
    <property type="match status" value="1"/>
</dbReference>
<keyword evidence="3" id="KW-0472">Membrane</keyword>
<evidence type="ECO:0000256" key="2">
    <source>
        <dbReference type="ARBA" id="ARBA00023043"/>
    </source>
</evidence>
<reference evidence="5" key="1">
    <citation type="submission" date="2022-11" db="EMBL/GenBank/DDBJ databases">
        <title>Centuries of genome instability and evolution in soft-shell clam transmissible cancer (bioRxiv).</title>
        <authorList>
            <person name="Hart S.F.M."/>
            <person name="Yonemitsu M.A."/>
            <person name="Giersch R.M."/>
            <person name="Beal B.F."/>
            <person name="Arriagada G."/>
            <person name="Davis B.W."/>
            <person name="Ostrander E.A."/>
            <person name="Goff S.P."/>
            <person name="Metzger M.J."/>
        </authorList>
    </citation>
    <scope>NUCLEOTIDE SEQUENCE</scope>
    <source>
        <strain evidence="5">MELC-2E11</strain>
        <tissue evidence="5">Siphon/mantle</tissue>
    </source>
</reference>
<keyword evidence="3" id="KW-0812">Transmembrane</keyword>
<evidence type="ECO:0000313" key="6">
    <source>
        <dbReference type="Proteomes" id="UP001164746"/>
    </source>
</evidence>
<name>A0ABY7ETY4_MYAAR</name>
<dbReference type="Pfam" id="PF12796">
    <property type="entry name" value="Ank_2"/>
    <property type="match status" value="2"/>
</dbReference>
<feature type="domain" description="Nephrocystin 3-like N-terminal" evidence="4">
    <location>
        <begin position="227"/>
        <end position="391"/>
    </location>
</feature>
<evidence type="ECO:0000256" key="1">
    <source>
        <dbReference type="ARBA" id="ARBA00022737"/>
    </source>
</evidence>
<evidence type="ECO:0000256" key="3">
    <source>
        <dbReference type="SAM" id="Phobius"/>
    </source>
</evidence>
<keyword evidence="3" id="KW-1133">Transmembrane helix</keyword>
<dbReference type="Pfam" id="PF24883">
    <property type="entry name" value="NPHP3_N"/>
    <property type="match status" value="1"/>
</dbReference>
<dbReference type="SMART" id="SM00248">
    <property type="entry name" value="ANK"/>
    <property type="match status" value="6"/>
</dbReference>
<dbReference type="Gene3D" id="1.25.40.20">
    <property type="entry name" value="Ankyrin repeat-containing domain"/>
    <property type="match status" value="2"/>
</dbReference>
<keyword evidence="1" id="KW-0677">Repeat</keyword>
<dbReference type="InterPro" id="IPR056884">
    <property type="entry name" value="NPHP3-like_N"/>
</dbReference>